<proteinExistence type="predicted"/>
<organism evidence="2 3">
    <name type="scientific">Calorimonas adulescens</name>
    <dbReference type="NCBI Taxonomy" id="2606906"/>
    <lineage>
        <taxon>Bacteria</taxon>
        <taxon>Bacillati</taxon>
        <taxon>Bacillota</taxon>
        <taxon>Clostridia</taxon>
        <taxon>Thermoanaerobacterales</taxon>
        <taxon>Thermoanaerobacteraceae</taxon>
        <taxon>Calorimonas</taxon>
    </lineage>
</organism>
<gene>
    <name evidence="2" type="ORF">FWJ32_09075</name>
</gene>
<dbReference type="RefSeq" id="WP_149545637.1">
    <property type="nucleotide sequence ID" value="NZ_VTPS01000013.1"/>
</dbReference>
<dbReference type="GO" id="GO:0009401">
    <property type="term" value="P:phosphoenolpyruvate-dependent sugar phosphotransferase system"/>
    <property type="evidence" value="ECO:0007669"/>
    <property type="project" value="InterPro"/>
</dbReference>
<dbReference type="Gene3D" id="2.40.33.40">
    <property type="entry name" value="Phosphotransferase system, glucitol/sorbitol-specific IIA component"/>
    <property type="match status" value="1"/>
</dbReference>
<evidence type="ECO:0000313" key="2">
    <source>
        <dbReference type="EMBL" id="TZE81484.1"/>
    </source>
</evidence>
<dbReference type="GO" id="GO:0016301">
    <property type="term" value="F:kinase activity"/>
    <property type="evidence" value="ECO:0007669"/>
    <property type="project" value="TreeGrafter"/>
</dbReference>
<dbReference type="InterPro" id="IPR036665">
    <property type="entry name" value="PTS_IIA_glucitol/sorbitol_sf"/>
</dbReference>
<dbReference type="InterPro" id="IPR004716">
    <property type="entry name" value="PTS_IIA_glucitol/sorbitol-sp"/>
</dbReference>
<dbReference type="GO" id="GO:0008982">
    <property type="term" value="F:protein-N(PI)-phosphohistidine-sugar phosphotransferase activity"/>
    <property type="evidence" value="ECO:0007669"/>
    <property type="project" value="InterPro"/>
</dbReference>
<reference evidence="2 3" key="1">
    <citation type="submission" date="2019-08" db="EMBL/GenBank/DDBJ databases">
        <title>Calorimonas adulescens gen. nov., sp. nov., an anaerobic thermophilic bacterium from Sakhalin hot spring.</title>
        <authorList>
            <person name="Khomyakova M.A."/>
            <person name="Merkel A.Y."/>
            <person name="Novikov A."/>
            <person name="Bonch-Osmolovskaya E.A."/>
            <person name="Slobodkin A.I."/>
        </authorList>
    </citation>
    <scope>NUCLEOTIDE SEQUENCE [LARGE SCALE GENOMIC DNA]</scope>
    <source>
        <strain evidence="2 3">A05MB</strain>
    </source>
</reference>
<comment type="caution">
    <text evidence="2">The sequence shown here is derived from an EMBL/GenBank/DDBJ whole genome shotgun (WGS) entry which is preliminary data.</text>
</comment>
<accession>A0A5D8QBG4</accession>
<dbReference type="AlphaFoldDB" id="A0A5D8QBG4"/>
<evidence type="ECO:0000256" key="1">
    <source>
        <dbReference type="PROSITE-ProRule" id="PRU00420"/>
    </source>
</evidence>
<dbReference type="PANTHER" id="PTHR40398">
    <property type="entry name" value="PTS SYSTEM GLUCITOL/SORBITOL-SPECIFIC EIIA COMPONENT"/>
    <property type="match status" value="1"/>
</dbReference>
<name>A0A5D8QBG4_9THEO</name>
<sequence>MVKYLTTVTAVGEQVSELKEANILIIFNEDAPKELAEISVLHTKEELNAEVRPGDILRIDECDYVILDVGDEVNKNLALLGHCCLKFDNNTGLLPGDVRVDGEIPDIKVGSRIKIYDKERI</sequence>
<feature type="modified residue" description="Phosphohistidine; by HPr" evidence="1">
    <location>
        <position position="42"/>
    </location>
</feature>
<evidence type="ECO:0000313" key="3">
    <source>
        <dbReference type="Proteomes" id="UP000322976"/>
    </source>
</evidence>
<dbReference type="Pfam" id="PF03829">
    <property type="entry name" value="PTSIIA_gutA"/>
    <property type="match status" value="1"/>
</dbReference>
<keyword evidence="3" id="KW-1185">Reference proteome</keyword>
<dbReference type="GO" id="GO:0005737">
    <property type="term" value="C:cytoplasm"/>
    <property type="evidence" value="ECO:0007669"/>
    <property type="project" value="InterPro"/>
</dbReference>
<protein>
    <submittedName>
        <fullName evidence="2">PTS sorbitol transporter subunit IIA</fullName>
    </submittedName>
</protein>
<dbReference type="SUPFAM" id="SSF141530">
    <property type="entry name" value="PTSIIA/GutA-like"/>
    <property type="match status" value="1"/>
</dbReference>
<dbReference type="PROSITE" id="PS51097">
    <property type="entry name" value="PTS_EIIA_TYPE_5"/>
    <property type="match status" value="1"/>
</dbReference>
<dbReference type="EMBL" id="VTPS01000013">
    <property type="protein sequence ID" value="TZE81484.1"/>
    <property type="molecule type" value="Genomic_DNA"/>
</dbReference>
<dbReference type="Proteomes" id="UP000322976">
    <property type="component" value="Unassembled WGS sequence"/>
</dbReference>
<dbReference type="PANTHER" id="PTHR40398:SF1">
    <property type="entry name" value="PTS SYSTEM GLUCITOL_SORBITOL-SPECIFIC EIIA COMPONENT"/>
    <property type="match status" value="1"/>
</dbReference>